<dbReference type="GO" id="GO:0005634">
    <property type="term" value="C:nucleus"/>
    <property type="evidence" value="ECO:0007669"/>
    <property type="project" value="TreeGrafter"/>
</dbReference>
<evidence type="ECO:0000313" key="1">
    <source>
        <dbReference type="EMBL" id="ORX57774.1"/>
    </source>
</evidence>
<accession>A0A1Y1VJD0</accession>
<protein>
    <submittedName>
        <fullName evidence="1">Uncharacterized protein</fullName>
    </submittedName>
</protein>
<dbReference type="GO" id="GO:0000309">
    <property type="term" value="F:nicotinamide-nucleotide adenylyltransferase activity"/>
    <property type="evidence" value="ECO:0007669"/>
    <property type="project" value="TreeGrafter"/>
</dbReference>
<reference evidence="1 2" key="1">
    <citation type="submission" date="2016-08" db="EMBL/GenBank/DDBJ databases">
        <title>Genomes of anaerobic fungi encode conserved fungal cellulosomes for biomass hydrolysis.</title>
        <authorList>
            <consortium name="DOE Joint Genome Institute"/>
            <person name="Haitjema C.H."/>
            <person name="Gilmore S.P."/>
            <person name="Henske J.K."/>
            <person name="Solomon K.V."/>
            <person name="De Groot R."/>
            <person name="Kuo A."/>
            <person name="Mondo S.J."/>
            <person name="Salamov A.A."/>
            <person name="Labutti K."/>
            <person name="Zhao Z."/>
            <person name="Chiniquy J."/>
            <person name="Barry K."/>
            <person name="Brewer H.M."/>
            <person name="Purvine S.O."/>
            <person name="Wright A.T."/>
            <person name="Boxma B."/>
            <person name="Van Alen T."/>
            <person name="Hackstein J.H."/>
            <person name="Baker S.E."/>
            <person name="Grigoriev I.V."/>
            <person name="O'Malley M.A."/>
        </authorList>
    </citation>
    <scope>NUCLEOTIDE SEQUENCE [LARGE SCALE GENOMIC DNA]</scope>
    <source>
        <strain evidence="2">finn</strain>
    </source>
</reference>
<dbReference type="Proteomes" id="UP000193719">
    <property type="component" value="Unassembled WGS sequence"/>
</dbReference>
<dbReference type="OrthoDB" id="5591297at2759"/>
<sequence length="311" mass="36282">MNFDIETVIKNNEQNVPSILFTYGKEINLFNKSANMSIDTNEIINNINSNENEQNNIIILDSSFNPPTLAHIKLLIETFKFYCEQMLSNRNNANQCFHYTFLLLITNNNVDKKIIGASLSQRLKMMEIVTNIFQNHIMEIVNDSFKEIKYKLNKINILVGLTNVGRFIDKVTAVKRYIPNSLLAFIMGWDTITRFFMKKYYVGIDMKEVLDSFFKESAIICADRIMYNENTNISERKENGELNYFLTEGPAKSYSNKIYILNNWLNDKIICKVSSSEARNILKENYNNQDMLKTILSKEILDFIVHNNIYN</sequence>
<dbReference type="SUPFAM" id="SSF52374">
    <property type="entry name" value="Nucleotidylyl transferase"/>
    <property type="match status" value="1"/>
</dbReference>
<dbReference type="STRING" id="1754191.A0A1Y1VJD0"/>
<evidence type="ECO:0000313" key="2">
    <source>
        <dbReference type="Proteomes" id="UP000193719"/>
    </source>
</evidence>
<proteinExistence type="predicted"/>
<gene>
    <name evidence="1" type="ORF">BCR36DRAFT_344413</name>
</gene>
<reference evidence="1 2" key="2">
    <citation type="submission" date="2016-08" db="EMBL/GenBank/DDBJ databases">
        <title>Pervasive Adenine N6-methylation of Active Genes in Fungi.</title>
        <authorList>
            <consortium name="DOE Joint Genome Institute"/>
            <person name="Mondo S.J."/>
            <person name="Dannebaum R.O."/>
            <person name="Kuo R.C."/>
            <person name="Labutti K."/>
            <person name="Haridas S."/>
            <person name="Kuo A."/>
            <person name="Salamov A."/>
            <person name="Ahrendt S.R."/>
            <person name="Lipzen A."/>
            <person name="Sullivan W."/>
            <person name="Andreopoulos W.B."/>
            <person name="Clum A."/>
            <person name="Lindquist E."/>
            <person name="Daum C."/>
            <person name="Ramamoorthy G.K."/>
            <person name="Gryganskyi A."/>
            <person name="Culley D."/>
            <person name="Magnuson J.K."/>
            <person name="James T.Y."/>
            <person name="O'Malley M.A."/>
            <person name="Stajich J.E."/>
            <person name="Spatafora J.W."/>
            <person name="Visel A."/>
            <person name="Grigoriev I.V."/>
        </authorList>
    </citation>
    <scope>NUCLEOTIDE SEQUENCE [LARGE SCALE GENOMIC DNA]</scope>
    <source>
        <strain evidence="2">finn</strain>
    </source>
</reference>
<dbReference type="GO" id="GO:0016887">
    <property type="term" value="F:ATP hydrolysis activity"/>
    <property type="evidence" value="ECO:0007669"/>
    <property type="project" value="TreeGrafter"/>
</dbReference>
<keyword evidence="2" id="KW-1185">Reference proteome</keyword>
<comment type="caution">
    <text evidence="1">The sequence shown here is derived from an EMBL/GenBank/DDBJ whole genome shotgun (WGS) entry which is preliminary data.</text>
</comment>
<name>A0A1Y1VJD0_9FUNG</name>
<dbReference type="AlphaFoldDB" id="A0A1Y1VJD0"/>
<dbReference type="Gene3D" id="3.40.50.620">
    <property type="entry name" value="HUPs"/>
    <property type="match status" value="1"/>
</dbReference>
<dbReference type="GO" id="GO:0005737">
    <property type="term" value="C:cytoplasm"/>
    <property type="evidence" value="ECO:0007669"/>
    <property type="project" value="TreeGrafter"/>
</dbReference>
<dbReference type="PANTHER" id="PTHR31285:SF0">
    <property type="entry name" value="NICOTINAMIDE MONONUCLEOTIDE ADENYLYLTRANSFERASE"/>
    <property type="match status" value="1"/>
</dbReference>
<dbReference type="EMBL" id="MCFH01000005">
    <property type="protein sequence ID" value="ORX57774.1"/>
    <property type="molecule type" value="Genomic_DNA"/>
</dbReference>
<dbReference type="PANTHER" id="PTHR31285">
    <property type="entry name" value="NICOTINAMIDE MONONUCLEOTIDE ADENYLYLTRANSFERASE"/>
    <property type="match status" value="1"/>
</dbReference>
<dbReference type="InterPro" id="IPR014729">
    <property type="entry name" value="Rossmann-like_a/b/a_fold"/>
</dbReference>
<organism evidence="1 2">
    <name type="scientific">Piromyces finnis</name>
    <dbReference type="NCBI Taxonomy" id="1754191"/>
    <lineage>
        <taxon>Eukaryota</taxon>
        <taxon>Fungi</taxon>
        <taxon>Fungi incertae sedis</taxon>
        <taxon>Chytridiomycota</taxon>
        <taxon>Chytridiomycota incertae sedis</taxon>
        <taxon>Neocallimastigomycetes</taxon>
        <taxon>Neocallimastigales</taxon>
        <taxon>Neocallimastigaceae</taxon>
        <taxon>Piromyces</taxon>
    </lineage>
</organism>